<keyword evidence="3" id="KW-1185">Reference proteome</keyword>
<organism evidence="2 3">
    <name type="scientific">Corynascus novoguineensis</name>
    <dbReference type="NCBI Taxonomy" id="1126955"/>
    <lineage>
        <taxon>Eukaryota</taxon>
        <taxon>Fungi</taxon>
        <taxon>Dikarya</taxon>
        <taxon>Ascomycota</taxon>
        <taxon>Pezizomycotina</taxon>
        <taxon>Sordariomycetes</taxon>
        <taxon>Sordariomycetidae</taxon>
        <taxon>Sordariales</taxon>
        <taxon>Chaetomiaceae</taxon>
        <taxon>Corynascus</taxon>
    </lineage>
</organism>
<dbReference type="AlphaFoldDB" id="A0AAN7HG75"/>
<name>A0AAN7HG75_9PEZI</name>
<dbReference type="Proteomes" id="UP001303647">
    <property type="component" value="Unassembled WGS sequence"/>
</dbReference>
<evidence type="ECO:0000313" key="2">
    <source>
        <dbReference type="EMBL" id="KAK4244202.1"/>
    </source>
</evidence>
<accession>A0AAN7HG75</accession>
<reference evidence="2" key="2">
    <citation type="submission" date="2023-05" db="EMBL/GenBank/DDBJ databases">
        <authorList>
            <consortium name="Lawrence Berkeley National Laboratory"/>
            <person name="Steindorff A."/>
            <person name="Hensen N."/>
            <person name="Bonometti L."/>
            <person name="Westerberg I."/>
            <person name="Brannstrom I.O."/>
            <person name="Guillou S."/>
            <person name="Cros-Aarteil S."/>
            <person name="Calhoun S."/>
            <person name="Haridas S."/>
            <person name="Kuo A."/>
            <person name="Mondo S."/>
            <person name="Pangilinan J."/>
            <person name="Riley R."/>
            <person name="Labutti K."/>
            <person name="Andreopoulos B."/>
            <person name="Lipzen A."/>
            <person name="Chen C."/>
            <person name="Yanf M."/>
            <person name="Daum C."/>
            <person name="Ng V."/>
            <person name="Clum A."/>
            <person name="Ohm R."/>
            <person name="Martin F."/>
            <person name="Silar P."/>
            <person name="Natvig D."/>
            <person name="Lalanne C."/>
            <person name="Gautier V."/>
            <person name="Ament-Velasquez S.L."/>
            <person name="Kruys A."/>
            <person name="Hutchinson M.I."/>
            <person name="Powell A.J."/>
            <person name="Barry K."/>
            <person name="Miller A.N."/>
            <person name="Grigoriev I.V."/>
            <person name="Debuchy R."/>
            <person name="Gladieux P."/>
            <person name="Thoren M.H."/>
            <person name="Johannesson H."/>
        </authorList>
    </citation>
    <scope>NUCLEOTIDE SEQUENCE</scope>
    <source>
        <strain evidence="2">CBS 359.72</strain>
    </source>
</reference>
<evidence type="ECO:0000256" key="1">
    <source>
        <dbReference type="SAM" id="MobiDB-lite"/>
    </source>
</evidence>
<sequence length="320" mass="34320">MKPLHPVEGGPALDPPADLTSLRYKDGIIRSIVILEVNCPQSSPPLSSSSSSSPSPSPSSPLSSLSQSPPLLPPPTFLLPTTTTTFTPCGHRILAPGSHYQDIALCRETKKPEVVDHVLPLTSSTISSRVSLGPTHMIPHEVLIWATSTDKIALPRRLTFYLGPPRSIPGLRPGPGPGGHHCKVDAPAVKVPAILHGLRSEVLLNLRPRDQLIGLRSHTGAWGDRAAALKTWPDDCESSNEEGDDDAIGFMLKTKRGREVRIGGGPGAEESQRWTSRRAPEGETIVGLIAGFTGKTNRPVSCHNPLWMEYCGFVKANPPT</sequence>
<gene>
    <name evidence="2" type="ORF">C7999DRAFT_35431</name>
</gene>
<dbReference type="EMBL" id="MU857751">
    <property type="protein sequence ID" value="KAK4244202.1"/>
    <property type="molecule type" value="Genomic_DNA"/>
</dbReference>
<feature type="region of interest" description="Disordered" evidence="1">
    <location>
        <begin position="41"/>
        <end position="68"/>
    </location>
</feature>
<comment type="caution">
    <text evidence="2">The sequence shown here is derived from an EMBL/GenBank/DDBJ whole genome shotgun (WGS) entry which is preliminary data.</text>
</comment>
<reference evidence="2" key="1">
    <citation type="journal article" date="2023" name="Mol. Phylogenet. Evol.">
        <title>Genome-scale phylogeny and comparative genomics of the fungal order Sordariales.</title>
        <authorList>
            <person name="Hensen N."/>
            <person name="Bonometti L."/>
            <person name="Westerberg I."/>
            <person name="Brannstrom I.O."/>
            <person name="Guillou S."/>
            <person name="Cros-Aarteil S."/>
            <person name="Calhoun S."/>
            <person name="Haridas S."/>
            <person name="Kuo A."/>
            <person name="Mondo S."/>
            <person name="Pangilinan J."/>
            <person name="Riley R."/>
            <person name="LaButti K."/>
            <person name="Andreopoulos B."/>
            <person name="Lipzen A."/>
            <person name="Chen C."/>
            <person name="Yan M."/>
            <person name="Daum C."/>
            <person name="Ng V."/>
            <person name="Clum A."/>
            <person name="Steindorff A."/>
            <person name="Ohm R.A."/>
            <person name="Martin F."/>
            <person name="Silar P."/>
            <person name="Natvig D.O."/>
            <person name="Lalanne C."/>
            <person name="Gautier V."/>
            <person name="Ament-Velasquez S.L."/>
            <person name="Kruys A."/>
            <person name="Hutchinson M.I."/>
            <person name="Powell A.J."/>
            <person name="Barry K."/>
            <person name="Miller A.N."/>
            <person name="Grigoriev I.V."/>
            <person name="Debuchy R."/>
            <person name="Gladieux P."/>
            <person name="Hiltunen Thoren M."/>
            <person name="Johannesson H."/>
        </authorList>
    </citation>
    <scope>NUCLEOTIDE SEQUENCE</scope>
    <source>
        <strain evidence="2">CBS 359.72</strain>
    </source>
</reference>
<evidence type="ECO:0000313" key="3">
    <source>
        <dbReference type="Proteomes" id="UP001303647"/>
    </source>
</evidence>
<proteinExistence type="predicted"/>
<protein>
    <submittedName>
        <fullName evidence="2">Uncharacterized protein</fullName>
    </submittedName>
</protein>